<feature type="transmembrane region" description="Helical" evidence="1">
    <location>
        <begin position="137"/>
        <end position="154"/>
    </location>
</feature>
<keyword evidence="1" id="KW-0472">Membrane</keyword>
<keyword evidence="3" id="KW-1185">Reference proteome</keyword>
<feature type="transmembrane region" description="Helical" evidence="1">
    <location>
        <begin position="175"/>
        <end position="196"/>
    </location>
</feature>
<name>G0QPJ5_ICHMU</name>
<dbReference type="InParanoid" id="G0QPJ5"/>
<dbReference type="RefSeq" id="XP_004036846.1">
    <property type="nucleotide sequence ID" value="XM_004036798.1"/>
</dbReference>
<gene>
    <name evidence="2" type="ORF">IMG5_068600</name>
</gene>
<organism evidence="2 3">
    <name type="scientific">Ichthyophthirius multifiliis</name>
    <name type="common">White spot disease agent</name>
    <name type="synonym">Ich</name>
    <dbReference type="NCBI Taxonomy" id="5932"/>
    <lineage>
        <taxon>Eukaryota</taxon>
        <taxon>Sar</taxon>
        <taxon>Alveolata</taxon>
        <taxon>Ciliophora</taxon>
        <taxon>Intramacronucleata</taxon>
        <taxon>Oligohymenophorea</taxon>
        <taxon>Hymenostomatida</taxon>
        <taxon>Ophryoglenina</taxon>
        <taxon>Ichthyophthirius</taxon>
    </lineage>
</organism>
<evidence type="ECO:0000256" key="1">
    <source>
        <dbReference type="SAM" id="Phobius"/>
    </source>
</evidence>
<accession>G0QPJ5</accession>
<dbReference type="Proteomes" id="UP000008983">
    <property type="component" value="Unassembled WGS sequence"/>
</dbReference>
<dbReference type="EMBL" id="GL983562">
    <property type="protein sequence ID" value="EGR32860.1"/>
    <property type="molecule type" value="Genomic_DNA"/>
</dbReference>
<evidence type="ECO:0008006" key="4">
    <source>
        <dbReference type="Google" id="ProtNLM"/>
    </source>
</evidence>
<dbReference type="AlphaFoldDB" id="G0QPJ5"/>
<protein>
    <recommendedName>
        <fullName evidence="4">Transmembrane protein</fullName>
    </recommendedName>
</protein>
<proteinExistence type="predicted"/>
<evidence type="ECO:0000313" key="3">
    <source>
        <dbReference type="Proteomes" id="UP000008983"/>
    </source>
</evidence>
<dbReference type="GeneID" id="14909031"/>
<evidence type="ECO:0000313" key="2">
    <source>
        <dbReference type="EMBL" id="EGR32860.1"/>
    </source>
</evidence>
<keyword evidence="1" id="KW-1133">Transmembrane helix</keyword>
<sequence>MIINKMISKKLELFILMNLNLLKKQINSLIKLKICSIQKLLKWKEILKSNYEFQLMIIHQKQQLWVHVKMILIVNIQKKFLLLIQIKDTLHFYEQIQLFIGNMNKFGILLKDTIFLIVNYIIKDIHIWGINQIHQKISILSMLMANIYLLIKFLEYTNMKVDQIYKKKIKIKKLLHYYVFYVLNLKQMNIYITKIILKYIFINVKMKNIQKNLIKFYMKLIPFLVKNFIKQMLLFKKNVQNLMKLFLQQNKMNILIKQKKYDIILNYIFEKQKTEKTFNLKFYQFHLLQFYINNLYQYQYSYFQFLFFIY</sequence>
<reference evidence="2 3" key="1">
    <citation type="submission" date="2011-07" db="EMBL/GenBank/DDBJ databases">
        <authorList>
            <person name="Coyne R."/>
            <person name="Brami D."/>
            <person name="Johnson J."/>
            <person name="Hostetler J."/>
            <person name="Hannick L."/>
            <person name="Clark T."/>
            <person name="Cassidy-Hanley D."/>
            <person name="Inman J."/>
        </authorList>
    </citation>
    <scope>NUCLEOTIDE SEQUENCE [LARGE SCALE GENOMIC DNA]</scope>
    <source>
        <strain evidence="2 3">G5</strain>
    </source>
</reference>
<keyword evidence="1" id="KW-0812">Transmembrane</keyword>